<dbReference type="PANTHER" id="PTHR10584:SF166">
    <property type="entry name" value="RIBOKINASE"/>
    <property type="match status" value="1"/>
</dbReference>
<evidence type="ECO:0000256" key="2">
    <source>
        <dbReference type="ARBA" id="ARBA00012035"/>
    </source>
</evidence>
<evidence type="ECO:0000256" key="7">
    <source>
        <dbReference type="ARBA" id="ARBA00022777"/>
    </source>
</evidence>
<dbReference type="UniPathway" id="UPA00916">
    <property type="reaction ID" value="UER00889"/>
</dbReference>
<keyword evidence="12" id="KW-0963">Cytoplasm</keyword>
<comment type="cofactor">
    <cofactor evidence="12">
        <name>Mg(2+)</name>
        <dbReference type="ChEBI" id="CHEBI:18420"/>
    </cofactor>
    <text evidence="12">Requires a divalent cation, most likely magnesium in vivo, as an electrophilic catalyst to aid phosphoryl group transfer. It is the chelate of the metal and the nucleotide that is the actual substrate.</text>
</comment>
<keyword evidence="8 12" id="KW-0067">ATP-binding</keyword>
<dbReference type="InterPro" id="IPR002173">
    <property type="entry name" value="Carboh/pur_kinase_PfkB_CS"/>
</dbReference>
<evidence type="ECO:0000256" key="12">
    <source>
        <dbReference type="HAMAP-Rule" id="MF_01987"/>
    </source>
</evidence>
<feature type="binding site" evidence="12">
    <location>
        <position position="251"/>
    </location>
    <ligand>
        <name>K(+)</name>
        <dbReference type="ChEBI" id="CHEBI:29103"/>
    </ligand>
</feature>
<sequence length="319" mass="32723">MPSTRFPSPHIAVVGSLNMDLVLRVSRCPAPGETLLGHDFAQHPGGKGANQAVACARLGAQVRMIGKLGNDAFAAPLRATLDAAGVDHRHVSTDTGASGIAMIVVEDNGQNRIMLAPGANGALTQADVRLAADDIHSAALLLCQLEVPTDCVRIAFAEARGAGVPILFNPAPAIPLDSDLLAVDYLVVNETEAALISGLPVTTRAEAMAAARRLLRGGAGAILLTLGADGALIADTNGVRHYPAQPAQVVDTTAAGDTFIGGMAAGLLEGMVIDDAVQLGMRAAALCIGRPGAQPSIPFRHELDDLTPGDPKPDTTRKS</sequence>
<dbReference type="InterPro" id="IPR011611">
    <property type="entry name" value="PfkB_dom"/>
</dbReference>
<dbReference type="GO" id="GO:0019303">
    <property type="term" value="P:D-ribose catabolic process"/>
    <property type="evidence" value="ECO:0007669"/>
    <property type="project" value="UniProtKB-UniRule"/>
</dbReference>
<dbReference type="Pfam" id="PF00294">
    <property type="entry name" value="PfkB"/>
    <property type="match status" value="1"/>
</dbReference>
<gene>
    <name evidence="12" type="primary">rbsK</name>
    <name evidence="15" type="ORF">DFP86_11917</name>
</gene>
<keyword evidence="9 12" id="KW-0460">Magnesium</keyword>
<comment type="activity regulation">
    <text evidence="12">Activated by a monovalent cation that binds near, but not in, the active site. The most likely occupant of the site in vivo is potassium. Ion binding induces a conformational change that may alter substrate affinity.</text>
</comment>
<reference evidence="15 16" key="1">
    <citation type="submission" date="2019-03" db="EMBL/GenBank/DDBJ databases">
        <title>Genomic Encyclopedia of Type Strains, Phase III (KMG-III): the genomes of soil and plant-associated and newly described type strains.</title>
        <authorList>
            <person name="Whitman W."/>
        </authorList>
    </citation>
    <scope>NUCLEOTIDE SEQUENCE [LARGE SCALE GENOMIC DNA]</scope>
    <source>
        <strain evidence="15 16">CECT 8976</strain>
    </source>
</reference>
<dbReference type="AlphaFoldDB" id="A0A4R7AVZ2"/>
<dbReference type="CDD" id="cd01174">
    <property type="entry name" value="ribokinase"/>
    <property type="match status" value="1"/>
</dbReference>
<comment type="caution">
    <text evidence="15">The sequence shown here is derived from an EMBL/GenBank/DDBJ whole genome shotgun (WGS) entry which is preliminary data.</text>
</comment>
<dbReference type="PROSITE" id="PS00584">
    <property type="entry name" value="PFKB_KINASES_2"/>
    <property type="match status" value="1"/>
</dbReference>
<keyword evidence="4 12" id="KW-0808">Transferase</keyword>
<feature type="binding site" evidence="12">
    <location>
        <begin position="225"/>
        <end position="230"/>
    </location>
    <ligand>
        <name>ATP</name>
        <dbReference type="ChEBI" id="CHEBI:30616"/>
    </ligand>
</feature>
<feature type="binding site" evidence="12">
    <location>
        <position position="253"/>
    </location>
    <ligand>
        <name>K(+)</name>
        <dbReference type="ChEBI" id="CHEBI:29103"/>
    </ligand>
</feature>
<feature type="binding site" evidence="12">
    <location>
        <position position="189"/>
    </location>
    <ligand>
        <name>ATP</name>
        <dbReference type="ChEBI" id="CHEBI:30616"/>
    </ligand>
</feature>
<dbReference type="PROSITE" id="PS00583">
    <property type="entry name" value="PFKB_KINASES_1"/>
    <property type="match status" value="1"/>
</dbReference>
<comment type="similarity">
    <text evidence="1">Belongs to the carbohydrate kinase pfkB family.</text>
</comment>
<feature type="binding site" evidence="12">
    <location>
        <position position="146"/>
    </location>
    <ligand>
        <name>substrate</name>
    </ligand>
</feature>
<comment type="catalytic activity">
    <reaction evidence="12">
        <text>D-ribose + ATP = D-ribose 5-phosphate + ADP + H(+)</text>
        <dbReference type="Rhea" id="RHEA:13697"/>
        <dbReference type="ChEBI" id="CHEBI:15378"/>
        <dbReference type="ChEBI" id="CHEBI:30616"/>
        <dbReference type="ChEBI" id="CHEBI:47013"/>
        <dbReference type="ChEBI" id="CHEBI:78346"/>
        <dbReference type="ChEBI" id="CHEBI:456216"/>
        <dbReference type="EC" id="2.7.1.15"/>
    </reaction>
</comment>
<feature type="binding site" evidence="12">
    <location>
        <position position="287"/>
    </location>
    <ligand>
        <name>K(+)</name>
        <dbReference type="ChEBI" id="CHEBI:29103"/>
    </ligand>
</feature>
<dbReference type="GO" id="GO:0005737">
    <property type="term" value="C:cytoplasm"/>
    <property type="evidence" value="ECO:0007669"/>
    <property type="project" value="UniProtKB-SubCell"/>
</dbReference>
<name>A0A4R7AVZ2_9NEIS</name>
<dbReference type="OrthoDB" id="9775849at2"/>
<feature type="binding site" evidence="12">
    <location>
        <begin position="18"/>
        <end position="20"/>
    </location>
    <ligand>
        <name>substrate</name>
    </ligand>
</feature>
<evidence type="ECO:0000259" key="14">
    <source>
        <dbReference type="Pfam" id="PF00294"/>
    </source>
</evidence>
<comment type="subcellular location">
    <subcellularLocation>
        <location evidence="12">Cytoplasm</location>
    </subcellularLocation>
</comment>
<keyword evidence="6 12" id="KW-0547">Nucleotide-binding</keyword>
<dbReference type="SUPFAM" id="SSF53613">
    <property type="entry name" value="Ribokinase-like"/>
    <property type="match status" value="1"/>
</dbReference>
<dbReference type="PANTHER" id="PTHR10584">
    <property type="entry name" value="SUGAR KINASE"/>
    <property type="match status" value="1"/>
</dbReference>
<dbReference type="Proteomes" id="UP000295611">
    <property type="component" value="Unassembled WGS sequence"/>
</dbReference>
<dbReference type="Gene3D" id="3.40.1190.20">
    <property type="match status" value="1"/>
</dbReference>
<dbReference type="RefSeq" id="WP_133683903.1">
    <property type="nucleotide sequence ID" value="NZ_SNZP01000019.1"/>
</dbReference>
<evidence type="ECO:0000256" key="10">
    <source>
        <dbReference type="ARBA" id="ARBA00022958"/>
    </source>
</evidence>
<dbReference type="NCBIfam" id="TIGR02152">
    <property type="entry name" value="D_ribokin_bact"/>
    <property type="match status" value="1"/>
</dbReference>
<feature type="active site" description="Proton acceptor" evidence="12">
    <location>
        <position position="257"/>
    </location>
</feature>
<dbReference type="InterPro" id="IPR011877">
    <property type="entry name" value="Ribokinase"/>
</dbReference>
<dbReference type="EMBL" id="SNZP01000019">
    <property type="protein sequence ID" value="TDR71435.1"/>
    <property type="molecule type" value="Genomic_DNA"/>
</dbReference>
<accession>A0A4R7AVZ2</accession>
<proteinExistence type="inferred from homology"/>
<dbReference type="PRINTS" id="PR00990">
    <property type="entry name" value="RIBOKINASE"/>
</dbReference>
<feature type="domain" description="Carbohydrate kinase PfkB" evidence="14">
    <location>
        <begin position="10"/>
        <end position="298"/>
    </location>
</feature>
<dbReference type="InterPro" id="IPR029056">
    <property type="entry name" value="Ribokinase-like"/>
</dbReference>
<feature type="region of interest" description="Disordered" evidence="13">
    <location>
        <begin position="297"/>
        <end position="319"/>
    </location>
</feature>
<evidence type="ECO:0000313" key="15">
    <source>
        <dbReference type="EMBL" id="TDR71435.1"/>
    </source>
</evidence>
<dbReference type="GO" id="GO:0005524">
    <property type="term" value="F:ATP binding"/>
    <property type="evidence" value="ECO:0007669"/>
    <property type="project" value="UniProtKB-UniRule"/>
</dbReference>
<keyword evidence="7 12" id="KW-0418">Kinase</keyword>
<evidence type="ECO:0000256" key="3">
    <source>
        <dbReference type="ARBA" id="ARBA00016943"/>
    </source>
</evidence>
<evidence type="ECO:0000256" key="5">
    <source>
        <dbReference type="ARBA" id="ARBA00022723"/>
    </source>
</evidence>
<keyword evidence="10 12" id="KW-0630">Potassium</keyword>
<evidence type="ECO:0000313" key="16">
    <source>
        <dbReference type="Proteomes" id="UP000295611"/>
    </source>
</evidence>
<feature type="binding site" evidence="12">
    <location>
        <begin position="256"/>
        <end position="257"/>
    </location>
    <ligand>
        <name>ATP</name>
        <dbReference type="ChEBI" id="CHEBI:30616"/>
    </ligand>
</feature>
<evidence type="ECO:0000256" key="1">
    <source>
        <dbReference type="ARBA" id="ARBA00005380"/>
    </source>
</evidence>
<comment type="subunit">
    <text evidence="12">Homodimer.</text>
</comment>
<feature type="binding site" evidence="12">
    <location>
        <position position="290"/>
    </location>
    <ligand>
        <name>K(+)</name>
        <dbReference type="ChEBI" id="CHEBI:29103"/>
    </ligand>
</feature>
<organism evidence="15 16">
    <name type="scientific">Paludibacterium purpuratum</name>
    <dbReference type="NCBI Taxonomy" id="1144873"/>
    <lineage>
        <taxon>Bacteria</taxon>
        <taxon>Pseudomonadati</taxon>
        <taxon>Pseudomonadota</taxon>
        <taxon>Betaproteobacteria</taxon>
        <taxon>Neisseriales</taxon>
        <taxon>Chromobacteriaceae</taxon>
        <taxon>Paludibacterium</taxon>
    </lineage>
</organism>
<feature type="binding site" evidence="12">
    <location>
        <position position="296"/>
    </location>
    <ligand>
        <name>K(+)</name>
        <dbReference type="ChEBI" id="CHEBI:29103"/>
    </ligand>
</feature>
<dbReference type="EC" id="2.7.1.15" evidence="2 12"/>
<comment type="function">
    <text evidence="12">Catalyzes the phosphorylation of ribose at O-5 in a reaction requiring ATP and magnesium. The resulting D-ribose-5-phosphate can then be used either for sythesis of nucleotides, histidine, and tryptophan, or as a component of the pentose phosphate pathway.</text>
</comment>
<feature type="binding site" evidence="12">
    <location>
        <begin position="46"/>
        <end position="50"/>
    </location>
    <ligand>
        <name>substrate</name>
    </ligand>
</feature>
<evidence type="ECO:0000256" key="6">
    <source>
        <dbReference type="ARBA" id="ARBA00022741"/>
    </source>
</evidence>
<dbReference type="HAMAP" id="MF_01987">
    <property type="entry name" value="Ribokinase"/>
    <property type="match status" value="1"/>
</dbReference>
<evidence type="ECO:0000256" key="11">
    <source>
        <dbReference type="ARBA" id="ARBA00023277"/>
    </source>
</evidence>
<keyword evidence="5 12" id="KW-0479">Metal-binding</keyword>
<feature type="binding site" evidence="12">
    <location>
        <position position="292"/>
    </location>
    <ligand>
        <name>K(+)</name>
        <dbReference type="ChEBI" id="CHEBI:29103"/>
    </ligand>
</feature>
<evidence type="ECO:0000256" key="13">
    <source>
        <dbReference type="SAM" id="MobiDB-lite"/>
    </source>
</evidence>
<keyword evidence="11 12" id="KW-0119">Carbohydrate metabolism</keyword>
<protein>
    <recommendedName>
        <fullName evidence="3 12">Ribokinase</fullName>
        <shortName evidence="12">RK</shortName>
        <ecNumber evidence="2 12">2.7.1.15</ecNumber>
    </recommendedName>
</protein>
<dbReference type="GO" id="GO:0046872">
    <property type="term" value="F:metal ion binding"/>
    <property type="evidence" value="ECO:0007669"/>
    <property type="project" value="UniProtKB-KW"/>
</dbReference>
<keyword evidence="16" id="KW-1185">Reference proteome</keyword>
<feature type="binding site" evidence="12">
    <location>
        <position position="257"/>
    </location>
    <ligand>
        <name>substrate</name>
    </ligand>
</feature>
<comment type="caution">
    <text evidence="12">Lacks conserved residue(s) required for the propagation of feature annotation.</text>
</comment>
<dbReference type="GO" id="GO:0004747">
    <property type="term" value="F:ribokinase activity"/>
    <property type="evidence" value="ECO:0007669"/>
    <property type="project" value="UniProtKB-UniRule"/>
</dbReference>
<comment type="pathway">
    <text evidence="12">Carbohydrate metabolism; D-ribose degradation; D-ribose 5-phosphate from beta-D-ribopyranose: step 2/2.</text>
</comment>
<evidence type="ECO:0000256" key="4">
    <source>
        <dbReference type="ARBA" id="ARBA00022679"/>
    </source>
</evidence>
<dbReference type="InterPro" id="IPR002139">
    <property type="entry name" value="Ribo/fructo_kinase"/>
</dbReference>
<evidence type="ECO:0000256" key="8">
    <source>
        <dbReference type="ARBA" id="ARBA00022840"/>
    </source>
</evidence>
<comment type="similarity">
    <text evidence="12">Belongs to the carbohydrate kinase PfkB family. Ribokinase subfamily.</text>
</comment>
<evidence type="ECO:0000256" key="9">
    <source>
        <dbReference type="ARBA" id="ARBA00022842"/>
    </source>
</evidence>